<organism evidence="3 4">
    <name type="scientific">Nonomuraea helvata</name>
    <dbReference type="NCBI Taxonomy" id="37484"/>
    <lineage>
        <taxon>Bacteria</taxon>
        <taxon>Bacillati</taxon>
        <taxon>Actinomycetota</taxon>
        <taxon>Actinomycetes</taxon>
        <taxon>Streptosporangiales</taxon>
        <taxon>Streptosporangiaceae</taxon>
        <taxon>Nonomuraea</taxon>
    </lineage>
</organism>
<keyword evidence="2" id="KW-0732">Signal</keyword>
<accession>A0ABV5S7J6</accession>
<name>A0ABV5S7J6_9ACTN</name>
<dbReference type="EMBL" id="JBHMBW010000036">
    <property type="protein sequence ID" value="MFB9627658.1"/>
    <property type="molecule type" value="Genomic_DNA"/>
</dbReference>
<dbReference type="InterPro" id="IPR006311">
    <property type="entry name" value="TAT_signal"/>
</dbReference>
<dbReference type="PROSITE" id="PS51318">
    <property type="entry name" value="TAT"/>
    <property type="match status" value="1"/>
</dbReference>
<evidence type="ECO:0000313" key="4">
    <source>
        <dbReference type="Proteomes" id="UP001589532"/>
    </source>
</evidence>
<evidence type="ECO:0000313" key="3">
    <source>
        <dbReference type="EMBL" id="MFB9627658.1"/>
    </source>
</evidence>
<dbReference type="RefSeq" id="WP_344990387.1">
    <property type="nucleotide sequence ID" value="NZ_BAAAXV010000005.1"/>
</dbReference>
<feature type="region of interest" description="Disordered" evidence="1">
    <location>
        <begin position="84"/>
        <end position="150"/>
    </location>
</feature>
<sequence>MSLSRRQLFRAAGATTALSVAGQAVGMSSALAALPWARSDIGVSAYEFDLGQVRLTSGRWPDNQNRALDYLRFVDVDRPPNSLYARAPGLPHSRPPEPKRVLQGSAGRVHQQRRGTAATVRPPPGVMGHSEEKAASKAAAGGVMALSERM</sequence>
<feature type="chain" id="PRO_5047184095" evidence="2">
    <location>
        <begin position="33"/>
        <end position="150"/>
    </location>
</feature>
<dbReference type="Proteomes" id="UP001589532">
    <property type="component" value="Unassembled WGS sequence"/>
</dbReference>
<proteinExistence type="predicted"/>
<gene>
    <name evidence="3" type="ORF">ACFFSA_31640</name>
</gene>
<keyword evidence="4" id="KW-1185">Reference proteome</keyword>
<evidence type="ECO:0000256" key="1">
    <source>
        <dbReference type="SAM" id="MobiDB-lite"/>
    </source>
</evidence>
<reference evidence="3 4" key="1">
    <citation type="submission" date="2024-09" db="EMBL/GenBank/DDBJ databases">
        <authorList>
            <person name="Sun Q."/>
            <person name="Mori K."/>
        </authorList>
    </citation>
    <scope>NUCLEOTIDE SEQUENCE [LARGE SCALE GENOMIC DNA]</scope>
    <source>
        <strain evidence="3 4">JCM 3143</strain>
    </source>
</reference>
<feature type="signal peptide" evidence="2">
    <location>
        <begin position="1"/>
        <end position="32"/>
    </location>
</feature>
<evidence type="ECO:0000256" key="2">
    <source>
        <dbReference type="SAM" id="SignalP"/>
    </source>
</evidence>
<protein>
    <submittedName>
        <fullName evidence="3">Uncharacterized protein</fullName>
    </submittedName>
</protein>
<comment type="caution">
    <text evidence="3">The sequence shown here is derived from an EMBL/GenBank/DDBJ whole genome shotgun (WGS) entry which is preliminary data.</text>
</comment>